<dbReference type="RefSeq" id="WP_073481195.1">
    <property type="nucleotide sequence ID" value="NZ_FQVN01000003.1"/>
</dbReference>
<dbReference type="Proteomes" id="UP000184501">
    <property type="component" value="Unassembled WGS sequence"/>
</dbReference>
<reference evidence="1 2" key="1">
    <citation type="submission" date="2016-11" db="EMBL/GenBank/DDBJ databases">
        <authorList>
            <person name="Jaros S."/>
            <person name="Januszkiewicz K."/>
            <person name="Wedrychowicz H."/>
        </authorList>
    </citation>
    <scope>NUCLEOTIDE SEQUENCE [LARGE SCALE GENOMIC DNA]</scope>
    <source>
        <strain evidence="1 2">DSM 44523</strain>
    </source>
</reference>
<dbReference type="EMBL" id="FQVN01000003">
    <property type="protein sequence ID" value="SHF28304.1"/>
    <property type="molecule type" value="Genomic_DNA"/>
</dbReference>
<evidence type="ECO:0000313" key="1">
    <source>
        <dbReference type="EMBL" id="SHF28304.1"/>
    </source>
</evidence>
<name>A0A1M5ADS7_STRHI</name>
<sequence>MSADSGVPKLVVAPENVEGVIRGLEEVLDRLDEINEHAQALTAIEAPGSGDPHTAFAIREISRLASDEDGCHGQANRAYRQAIQNVIENLRASLAAYRQAEQANTMRT</sequence>
<evidence type="ECO:0000313" key="2">
    <source>
        <dbReference type="Proteomes" id="UP000184501"/>
    </source>
</evidence>
<accession>A0A1M5ADS7</accession>
<gene>
    <name evidence="1" type="ORF">SAMN05444320_10372</name>
</gene>
<dbReference type="OrthoDB" id="5192404at2"/>
<keyword evidence="2" id="KW-1185">Reference proteome</keyword>
<evidence type="ECO:0008006" key="3">
    <source>
        <dbReference type="Google" id="ProtNLM"/>
    </source>
</evidence>
<dbReference type="STRING" id="2017.SAMN05444320_10372"/>
<proteinExistence type="predicted"/>
<dbReference type="AlphaFoldDB" id="A0A1M5ADS7"/>
<protein>
    <recommendedName>
        <fullName evidence="3">PE family protein</fullName>
    </recommendedName>
</protein>
<organism evidence="1 2">
    <name type="scientific">Streptoalloteichus hindustanus</name>
    <dbReference type="NCBI Taxonomy" id="2017"/>
    <lineage>
        <taxon>Bacteria</taxon>
        <taxon>Bacillati</taxon>
        <taxon>Actinomycetota</taxon>
        <taxon>Actinomycetes</taxon>
        <taxon>Pseudonocardiales</taxon>
        <taxon>Pseudonocardiaceae</taxon>
        <taxon>Streptoalloteichus</taxon>
    </lineage>
</organism>